<dbReference type="Pfam" id="PF01565">
    <property type="entry name" value="FAD_binding_4"/>
    <property type="match status" value="1"/>
</dbReference>
<dbReference type="InterPro" id="IPR016166">
    <property type="entry name" value="FAD-bd_PCMH"/>
</dbReference>
<organism evidence="7 8">
    <name type="scientific">Thermopolyspora flexuosa</name>
    <dbReference type="NCBI Taxonomy" id="103836"/>
    <lineage>
        <taxon>Bacteria</taxon>
        <taxon>Bacillati</taxon>
        <taxon>Actinomycetota</taxon>
        <taxon>Actinomycetes</taxon>
        <taxon>Streptosporangiales</taxon>
        <taxon>Streptosporangiaceae</taxon>
        <taxon>Thermopolyspora</taxon>
    </lineage>
</organism>
<reference evidence="7 8" key="1">
    <citation type="submission" date="2019-06" db="EMBL/GenBank/DDBJ databases">
        <title>Sequencing the genomes of 1000 actinobacteria strains.</title>
        <authorList>
            <person name="Klenk H.-P."/>
        </authorList>
    </citation>
    <scope>NUCLEOTIDE SEQUENCE [LARGE SCALE GENOMIC DNA]</scope>
    <source>
        <strain evidence="7 8">DSM 43186</strain>
    </source>
</reference>
<proteinExistence type="inferred from homology"/>
<name>A0A543IS78_9ACTN</name>
<comment type="cofactor">
    <cofactor evidence="1">
        <name>FAD</name>
        <dbReference type="ChEBI" id="CHEBI:57692"/>
    </cofactor>
</comment>
<keyword evidence="3" id="KW-0285">Flavoprotein</keyword>
<keyword evidence="8" id="KW-1185">Reference proteome</keyword>
<evidence type="ECO:0000313" key="8">
    <source>
        <dbReference type="Proteomes" id="UP000319213"/>
    </source>
</evidence>
<keyword evidence="5" id="KW-0560">Oxidoreductase</keyword>
<evidence type="ECO:0000256" key="4">
    <source>
        <dbReference type="ARBA" id="ARBA00022827"/>
    </source>
</evidence>
<accession>A0A543IS78</accession>
<evidence type="ECO:0000256" key="5">
    <source>
        <dbReference type="ARBA" id="ARBA00023002"/>
    </source>
</evidence>
<sequence>MRADMETGLGLRAAVSGRVLLPGDEGFAEAARPWNLAVEQPVAAVVEAADVDDVAAVVRYARTAGRAVAAQTTGHSAAPGTDGAILLRTRRLDEVVVRPERRLARVGAGVTWDRVLAAATPYGLTGLAGSSPVVGVTGYTLSGGLSWFGRRYGWAADAVTAFEVVDADGERARVTAGSDPELFWALRGGGGDFAIVTAIEFELFPAPALYGGAMAWPLARADEVAAAYLEVTAQAPPALSAWLGRLNLPGVPPMVTVSVAFLGEADEARDLLKPLDAIGGPLQDTRGPLTPAELGAITGDPVDPMPSASGGELLTGLDEAALRVLLHEPIDPLGGVQIRHLGGALAEERPDGGACGALAEPYLLYTFGAVTGPDTAAAIRERQRRIAGDLGGLVTGRRPYICLGAGETVAHTFPAATLDRLRRIKRERDPHGVFLANHPVAH</sequence>
<dbReference type="EMBL" id="VFPQ01000001">
    <property type="protein sequence ID" value="TQM73435.1"/>
    <property type="molecule type" value="Genomic_DNA"/>
</dbReference>
<dbReference type="AlphaFoldDB" id="A0A543IS78"/>
<evidence type="ECO:0000259" key="6">
    <source>
        <dbReference type="PROSITE" id="PS51387"/>
    </source>
</evidence>
<keyword evidence="4" id="KW-0274">FAD</keyword>
<dbReference type="SUPFAM" id="SSF56176">
    <property type="entry name" value="FAD-binding/transporter-associated domain-like"/>
    <property type="match status" value="1"/>
</dbReference>
<dbReference type="InterPro" id="IPR016167">
    <property type="entry name" value="FAD-bd_PCMH_sub1"/>
</dbReference>
<gene>
    <name evidence="7" type="ORF">FHX40_0074</name>
</gene>
<dbReference type="PANTHER" id="PTHR42973">
    <property type="entry name" value="BINDING OXIDOREDUCTASE, PUTATIVE (AFU_ORTHOLOGUE AFUA_1G17690)-RELATED"/>
    <property type="match status" value="1"/>
</dbReference>
<dbReference type="Proteomes" id="UP000319213">
    <property type="component" value="Unassembled WGS sequence"/>
</dbReference>
<dbReference type="GO" id="GO:0016491">
    <property type="term" value="F:oxidoreductase activity"/>
    <property type="evidence" value="ECO:0007669"/>
    <property type="project" value="UniProtKB-KW"/>
</dbReference>
<evidence type="ECO:0000256" key="1">
    <source>
        <dbReference type="ARBA" id="ARBA00001974"/>
    </source>
</evidence>
<dbReference type="InterPro" id="IPR006094">
    <property type="entry name" value="Oxid_FAD_bind_N"/>
</dbReference>
<dbReference type="GO" id="GO:0071949">
    <property type="term" value="F:FAD binding"/>
    <property type="evidence" value="ECO:0007669"/>
    <property type="project" value="InterPro"/>
</dbReference>
<evidence type="ECO:0000313" key="7">
    <source>
        <dbReference type="EMBL" id="TQM73435.1"/>
    </source>
</evidence>
<feature type="domain" description="FAD-binding PCMH-type" evidence="6">
    <location>
        <begin position="38"/>
        <end position="206"/>
    </location>
</feature>
<protein>
    <submittedName>
        <fullName evidence="7">FAD/FMN-containing dehydrogenase</fullName>
    </submittedName>
</protein>
<dbReference type="Gene3D" id="3.40.462.20">
    <property type="match status" value="1"/>
</dbReference>
<evidence type="ECO:0000256" key="2">
    <source>
        <dbReference type="ARBA" id="ARBA00005466"/>
    </source>
</evidence>
<evidence type="ECO:0000256" key="3">
    <source>
        <dbReference type="ARBA" id="ARBA00022630"/>
    </source>
</evidence>
<dbReference type="Gene3D" id="3.30.43.10">
    <property type="entry name" value="Uridine Diphospho-n-acetylenolpyruvylglucosamine Reductase, domain 2"/>
    <property type="match status" value="1"/>
</dbReference>
<comment type="caution">
    <text evidence="7">The sequence shown here is derived from an EMBL/GenBank/DDBJ whole genome shotgun (WGS) entry which is preliminary data.</text>
</comment>
<dbReference type="Gene3D" id="3.30.465.10">
    <property type="match status" value="1"/>
</dbReference>
<dbReference type="InterPro" id="IPR050416">
    <property type="entry name" value="FAD-linked_Oxidoreductase"/>
</dbReference>
<dbReference type="PROSITE" id="PS51387">
    <property type="entry name" value="FAD_PCMH"/>
    <property type="match status" value="1"/>
</dbReference>
<dbReference type="InterPro" id="IPR036318">
    <property type="entry name" value="FAD-bd_PCMH-like_sf"/>
</dbReference>
<dbReference type="InterPro" id="IPR016169">
    <property type="entry name" value="FAD-bd_PCMH_sub2"/>
</dbReference>
<comment type="similarity">
    <text evidence="2">Belongs to the oxygen-dependent FAD-linked oxidoreductase family.</text>
</comment>
<dbReference type="PANTHER" id="PTHR42973:SF39">
    <property type="entry name" value="FAD-BINDING PCMH-TYPE DOMAIN-CONTAINING PROTEIN"/>
    <property type="match status" value="1"/>
</dbReference>